<comment type="caution">
    <text evidence="7">The sequence shown here is derived from an EMBL/GenBank/DDBJ whole genome shotgun (WGS) entry which is preliminary data.</text>
</comment>
<evidence type="ECO:0000259" key="6">
    <source>
        <dbReference type="PROSITE" id="PS51162"/>
    </source>
</evidence>
<dbReference type="CDD" id="cd00191">
    <property type="entry name" value="TY"/>
    <property type="match status" value="1"/>
</dbReference>
<dbReference type="PROSITE" id="PS51162">
    <property type="entry name" value="THYROGLOBULIN_1_2"/>
    <property type="match status" value="1"/>
</dbReference>
<comment type="subcellular location">
    <subcellularLocation>
        <location evidence="1">Secreted</location>
    </subcellularLocation>
</comment>
<dbReference type="SUPFAM" id="SSF57610">
    <property type="entry name" value="Thyroglobulin type-1 domain"/>
    <property type="match status" value="1"/>
</dbReference>
<dbReference type="EMBL" id="MU826351">
    <property type="protein sequence ID" value="KAJ7381080.1"/>
    <property type="molecule type" value="Genomic_DNA"/>
</dbReference>
<dbReference type="PANTHER" id="PTHR12352:SF3">
    <property type="entry name" value="NIDOGEN-2"/>
    <property type="match status" value="1"/>
</dbReference>
<gene>
    <name evidence="7" type="primary">CD74_1</name>
    <name evidence="7" type="ORF">OS493_004678</name>
</gene>
<dbReference type="Pfam" id="PF00086">
    <property type="entry name" value="Thyroglobulin_1"/>
    <property type="match status" value="1"/>
</dbReference>
<dbReference type="SMART" id="SM00211">
    <property type="entry name" value="TY"/>
    <property type="match status" value="1"/>
</dbReference>
<dbReference type="InterPro" id="IPR000716">
    <property type="entry name" value="Thyroglobulin_1"/>
</dbReference>
<evidence type="ECO:0000256" key="1">
    <source>
        <dbReference type="ARBA" id="ARBA00004613"/>
    </source>
</evidence>
<name>A0A9W9ZGJ9_9CNID</name>
<evidence type="ECO:0000313" key="8">
    <source>
        <dbReference type="Proteomes" id="UP001163046"/>
    </source>
</evidence>
<evidence type="ECO:0000313" key="7">
    <source>
        <dbReference type="EMBL" id="KAJ7381080.1"/>
    </source>
</evidence>
<dbReference type="InterPro" id="IPR051950">
    <property type="entry name" value="Dev_reg/Prot_inhib"/>
</dbReference>
<keyword evidence="4 5" id="KW-1015">Disulfide bond</keyword>
<comment type="caution">
    <text evidence="5">Lacks conserved residue(s) required for the propagation of feature annotation.</text>
</comment>
<dbReference type="AlphaFoldDB" id="A0A9W9ZGJ9"/>
<accession>A0A9W9ZGJ9</accession>
<dbReference type="OrthoDB" id="8875634at2759"/>
<dbReference type="PANTHER" id="PTHR12352">
    <property type="entry name" value="SECRETED MODULAR CALCIUM-BINDING PROTEIN"/>
    <property type="match status" value="1"/>
</dbReference>
<evidence type="ECO:0000256" key="4">
    <source>
        <dbReference type="ARBA" id="ARBA00023157"/>
    </source>
</evidence>
<reference evidence="7" key="1">
    <citation type="submission" date="2023-01" db="EMBL/GenBank/DDBJ databases">
        <title>Genome assembly of the deep-sea coral Lophelia pertusa.</title>
        <authorList>
            <person name="Herrera S."/>
            <person name="Cordes E."/>
        </authorList>
    </citation>
    <scope>NUCLEOTIDE SEQUENCE</scope>
    <source>
        <strain evidence="7">USNM1676648</strain>
        <tissue evidence="7">Polyp</tissue>
    </source>
</reference>
<dbReference type="InterPro" id="IPR036857">
    <property type="entry name" value="Thyroglobulin_1_sf"/>
</dbReference>
<dbReference type="Gene3D" id="4.10.800.10">
    <property type="entry name" value="Thyroglobulin type-1"/>
    <property type="match status" value="1"/>
</dbReference>
<proteinExistence type="predicted"/>
<keyword evidence="3" id="KW-0677">Repeat</keyword>
<feature type="non-terminal residue" evidence="7">
    <location>
        <position position="1"/>
    </location>
</feature>
<evidence type="ECO:0000256" key="5">
    <source>
        <dbReference type="PROSITE-ProRule" id="PRU00500"/>
    </source>
</evidence>
<feature type="disulfide bond" evidence="5">
    <location>
        <begin position="34"/>
        <end position="41"/>
    </location>
</feature>
<sequence>SAPECVLNQVQDVGYFTHFIPECNENGDYKPVQCDYRYGYCWCSDENGNPIPGTTVRGQADCKAPSK</sequence>
<evidence type="ECO:0000256" key="2">
    <source>
        <dbReference type="ARBA" id="ARBA00022525"/>
    </source>
</evidence>
<feature type="domain" description="Thyroglobulin type-1" evidence="6">
    <location>
        <begin position="2"/>
        <end position="62"/>
    </location>
</feature>
<keyword evidence="8" id="KW-1185">Reference proteome</keyword>
<keyword evidence="2" id="KW-0964">Secreted</keyword>
<dbReference type="GO" id="GO:0005615">
    <property type="term" value="C:extracellular space"/>
    <property type="evidence" value="ECO:0007669"/>
    <property type="project" value="TreeGrafter"/>
</dbReference>
<evidence type="ECO:0000256" key="3">
    <source>
        <dbReference type="ARBA" id="ARBA00022737"/>
    </source>
</evidence>
<organism evidence="7 8">
    <name type="scientific">Desmophyllum pertusum</name>
    <dbReference type="NCBI Taxonomy" id="174260"/>
    <lineage>
        <taxon>Eukaryota</taxon>
        <taxon>Metazoa</taxon>
        <taxon>Cnidaria</taxon>
        <taxon>Anthozoa</taxon>
        <taxon>Hexacorallia</taxon>
        <taxon>Scleractinia</taxon>
        <taxon>Caryophylliina</taxon>
        <taxon>Caryophylliidae</taxon>
        <taxon>Desmophyllum</taxon>
    </lineage>
</organism>
<protein>
    <submittedName>
        <fullName evidence="7">Cd74 molecule, major histocompatibility complex, class II invariant chain a</fullName>
    </submittedName>
</protein>
<dbReference type="Proteomes" id="UP001163046">
    <property type="component" value="Unassembled WGS sequence"/>
</dbReference>